<sequence length="116" mass="13570">MNIMSGEIINLIENQTQKFLTNASDEDKKDEEYVKRLNDIAKAIYLITKVEYKNNFEFNFTEEGLIDCDVAKKNWLDHIAKYSCDLTPCYDLLAIIVKIKGYVPSIEECREFVLEF</sequence>
<evidence type="ECO:0000313" key="1">
    <source>
        <dbReference type="EMBL" id="XDO02225.1"/>
    </source>
</evidence>
<gene>
    <name evidence="1" type="ORF">FloV-SA2_00407</name>
</gene>
<dbReference type="EMBL" id="PP542043">
    <property type="protein sequence ID" value="XDO02225.1"/>
    <property type="molecule type" value="Genomic_DNA"/>
</dbReference>
<protein>
    <submittedName>
        <fullName evidence="1">Uncharacterized protein</fullName>
    </submittedName>
</protein>
<name>A0AB39JED3_9VIRU</name>
<reference evidence="1" key="1">
    <citation type="submission" date="2024-03" db="EMBL/GenBank/DDBJ databases">
        <title>Eukaryotic viruses encode the ribosomal protein eL40.</title>
        <authorList>
            <person name="Thomy J."/>
            <person name="Schvarcz C.R."/>
            <person name="McBeain K.A."/>
            <person name="Edwards K.F."/>
            <person name="Steward G.F."/>
        </authorList>
    </citation>
    <scope>NUCLEOTIDE SEQUENCE</scope>
    <source>
        <strain evidence="1">FloV-SA2</strain>
    </source>
</reference>
<organism evidence="1">
    <name type="scientific">Florenciella sp. virus SA2</name>
    <dbReference type="NCBI Taxonomy" id="3240092"/>
    <lineage>
        <taxon>Viruses</taxon>
    </lineage>
</organism>
<accession>A0AB39JED3</accession>
<proteinExistence type="predicted"/>